<name>A0A6A0A7T8_HAELA</name>
<keyword evidence="2" id="KW-0804">Transcription</keyword>
<dbReference type="Proteomes" id="UP000485058">
    <property type="component" value="Unassembled WGS sequence"/>
</dbReference>
<keyword evidence="3" id="KW-1185">Reference proteome</keyword>
<evidence type="ECO:0000256" key="1">
    <source>
        <dbReference type="SAM" id="MobiDB-lite"/>
    </source>
</evidence>
<accession>A0A6A0A7T8</accession>
<protein>
    <submittedName>
        <fullName evidence="2">DNA-directed RNA polymerase subunit beta</fullName>
    </submittedName>
</protein>
<comment type="caution">
    <text evidence="2">The sequence shown here is derived from an EMBL/GenBank/DDBJ whole genome shotgun (WGS) entry which is preliminary data.</text>
</comment>
<reference evidence="2 3" key="1">
    <citation type="submission" date="2020-02" db="EMBL/GenBank/DDBJ databases">
        <title>Draft genome sequence of Haematococcus lacustris strain NIES-144.</title>
        <authorList>
            <person name="Morimoto D."/>
            <person name="Nakagawa S."/>
            <person name="Yoshida T."/>
            <person name="Sawayama S."/>
        </authorList>
    </citation>
    <scope>NUCLEOTIDE SEQUENCE [LARGE SCALE GENOMIC DNA]</scope>
    <source>
        <strain evidence="2 3">NIES-144</strain>
    </source>
</reference>
<feature type="compositionally biased region" description="Basic and acidic residues" evidence="1">
    <location>
        <begin position="85"/>
        <end position="98"/>
    </location>
</feature>
<dbReference type="EMBL" id="BLLF01003916">
    <property type="protein sequence ID" value="GFH28523.1"/>
    <property type="molecule type" value="Genomic_DNA"/>
</dbReference>
<feature type="non-terminal residue" evidence="2">
    <location>
        <position position="1"/>
    </location>
</feature>
<keyword evidence="2" id="KW-0240">DNA-directed RNA polymerase</keyword>
<feature type="region of interest" description="Disordered" evidence="1">
    <location>
        <begin position="74"/>
        <end position="109"/>
    </location>
</feature>
<proteinExistence type="predicted"/>
<dbReference type="AlphaFoldDB" id="A0A6A0A7T8"/>
<gene>
    <name evidence="2" type="ORF">HaLaN_27030</name>
</gene>
<evidence type="ECO:0000313" key="2">
    <source>
        <dbReference type="EMBL" id="GFH28523.1"/>
    </source>
</evidence>
<evidence type="ECO:0000313" key="3">
    <source>
        <dbReference type="Proteomes" id="UP000485058"/>
    </source>
</evidence>
<sequence length="158" mass="17798">VIKVPGGAVLRGRKKTKRKILAHLQQRPEHLAAASSAGTSLEAKLKHITVTLATWGAMWDVYLDPNSGCTSLQTSTMSGGKWQRLTREDEARTEELGRAADPNSQDQQELVREMKEHLKKKNFGRPVEWALVQDHPWSTPQLRKLDTPVDVEGKPWKE</sequence>
<organism evidence="2 3">
    <name type="scientific">Haematococcus lacustris</name>
    <name type="common">Green alga</name>
    <name type="synonym">Haematococcus pluvialis</name>
    <dbReference type="NCBI Taxonomy" id="44745"/>
    <lineage>
        <taxon>Eukaryota</taxon>
        <taxon>Viridiplantae</taxon>
        <taxon>Chlorophyta</taxon>
        <taxon>core chlorophytes</taxon>
        <taxon>Chlorophyceae</taxon>
        <taxon>CS clade</taxon>
        <taxon>Chlamydomonadales</taxon>
        <taxon>Haematococcaceae</taxon>
        <taxon>Haematococcus</taxon>
    </lineage>
</organism>
<dbReference type="GO" id="GO:0000428">
    <property type="term" value="C:DNA-directed RNA polymerase complex"/>
    <property type="evidence" value="ECO:0007669"/>
    <property type="project" value="UniProtKB-KW"/>
</dbReference>